<proteinExistence type="predicted"/>
<dbReference type="EMBL" id="CM000881">
    <property type="protein sequence ID" value="KQK07729.1"/>
    <property type="molecule type" value="Genomic_DNA"/>
</dbReference>
<dbReference type="HOGENOM" id="CLU_092205_0_0_1"/>
<evidence type="ECO:0000313" key="3">
    <source>
        <dbReference type="EnsemblPlants" id="KQK07729"/>
    </source>
</evidence>
<dbReference type="eggNOG" id="ENOG502S25F">
    <property type="taxonomic scope" value="Eukaryota"/>
</dbReference>
<name>I1HMB4_BRADI</name>
<dbReference type="KEGG" id="bdi:100846713"/>
<dbReference type="PANTHER" id="PTHR34952">
    <property type="entry name" value="OS05G0113500 PROTEIN"/>
    <property type="match status" value="1"/>
</dbReference>
<reference evidence="2" key="2">
    <citation type="submission" date="2017-06" db="EMBL/GenBank/DDBJ databases">
        <title>WGS assembly of Brachypodium distachyon.</title>
        <authorList>
            <consortium name="The International Brachypodium Initiative"/>
            <person name="Lucas S."/>
            <person name="Harmon-Smith M."/>
            <person name="Lail K."/>
            <person name="Tice H."/>
            <person name="Grimwood J."/>
            <person name="Bruce D."/>
            <person name="Barry K."/>
            <person name="Shu S."/>
            <person name="Lindquist E."/>
            <person name="Wang M."/>
            <person name="Pitluck S."/>
            <person name="Vogel J.P."/>
            <person name="Garvin D.F."/>
            <person name="Mockler T.C."/>
            <person name="Schmutz J."/>
            <person name="Rokhsar D."/>
            <person name="Bevan M.W."/>
        </authorList>
    </citation>
    <scope>NUCLEOTIDE SEQUENCE</scope>
    <source>
        <strain evidence="2">Bd21</strain>
    </source>
</reference>
<evidence type="ECO:0000313" key="4">
    <source>
        <dbReference type="Proteomes" id="UP000008810"/>
    </source>
</evidence>
<dbReference type="GeneID" id="100846713"/>
<feature type="compositionally biased region" description="Polar residues" evidence="1">
    <location>
        <begin position="17"/>
        <end position="29"/>
    </location>
</feature>
<evidence type="ECO:0000313" key="2">
    <source>
        <dbReference type="EMBL" id="KQK07729.1"/>
    </source>
</evidence>
<dbReference type="RefSeq" id="XP_003569003.1">
    <property type="nucleotide sequence ID" value="XM_003568955.4"/>
</dbReference>
<reference evidence="3" key="3">
    <citation type="submission" date="2018-08" db="UniProtKB">
        <authorList>
            <consortium name="EnsemblPlants"/>
        </authorList>
    </citation>
    <scope>IDENTIFICATION</scope>
    <source>
        <strain evidence="3">cv. Bd21</strain>
    </source>
</reference>
<feature type="compositionally biased region" description="Polar residues" evidence="1">
    <location>
        <begin position="152"/>
        <end position="162"/>
    </location>
</feature>
<dbReference type="PANTHER" id="PTHR34952:SF2">
    <property type="entry name" value="OS05G0113500 PROTEIN"/>
    <property type="match status" value="1"/>
</dbReference>
<dbReference type="STRING" id="15368.I1HMB4"/>
<protein>
    <recommendedName>
        <fullName evidence="5">BRI1-KD interacting protein 130</fullName>
    </recommendedName>
</protein>
<organism evidence="2">
    <name type="scientific">Brachypodium distachyon</name>
    <name type="common">Purple false brome</name>
    <name type="synonym">Trachynia distachya</name>
    <dbReference type="NCBI Taxonomy" id="15368"/>
    <lineage>
        <taxon>Eukaryota</taxon>
        <taxon>Viridiplantae</taxon>
        <taxon>Streptophyta</taxon>
        <taxon>Embryophyta</taxon>
        <taxon>Tracheophyta</taxon>
        <taxon>Spermatophyta</taxon>
        <taxon>Magnoliopsida</taxon>
        <taxon>Liliopsida</taxon>
        <taxon>Poales</taxon>
        <taxon>Poaceae</taxon>
        <taxon>BOP clade</taxon>
        <taxon>Pooideae</taxon>
        <taxon>Stipodae</taxon>
        <taxon>Brachypodieae</taxon>
        <taxon>Brachypodium</taxon>
    </lineage>
</organism>
<evidence type="ECO:0000256" key="1">
    <source>
        <dbReference type="SAM" id="MobiDB-lite"/>
    </source>
</evidence>
<dbReference type="AlphaFoldDB" id="I1HMB4"/>
<dbReference type="OMA" id="DIKHAMV"/>
<keyword evidence="4" id="KW-1185">Reference proteome</keyword>
<gene>
    <name evidence="3" type="primary">LOC100846713</name>
    <name evidence="2" type="ORF">BRADI_2g37320v3</name>
</gene>
<accession>I1HMB4</accession>
<feature type="compositionally biased region" description="Basic residues" evidence="1">
    <location>
        <begin position="164"/>
        <end position="188"/>
    </location>
</feature>
<evidence type="ECO:0008006" key="5">
    <source>
        <dbReference type="Google" id="ProtNLM"/>
    </source>
</evidence>
<dbReference type="Proteomes" id="UP000008810">
    <property type="component" value="Chromosome 2"/>
</dbReference>
<dbReference type="Gramene" id="KQK07729">
    <property type="protein sequence ID" value="KQK07729"/>
    <property type="gene ID" value="BRADI_2g37320v3"/>
</dbReference>
<dbReference type="EnsemblPlants" id="KQK07729">
    <property type="protein sequence ID" value="KQK07729"/>
    <property type="gene ID" value="BRADI_2g37320v3"/>
</dbReference>
<dbReference type="OrthoDB" id="2016966at2759"/>
<reference evidence="2 3" key="1">
    <citation type="journal article" date="2010" name="Nature">
        <title>Genome sequencing and analysis of the model grass Brachypodium distachyon.</title>
        <authorList>
            <consortium name="International Brachypodium Initiative"/>
        </authorList>
    </citation>
    <scope>NUCLEOTIDE SEQUENCE [LARGE SCALE GENOMIC DNA]</scope>
    <source>
        <strain evidence="2">Bd21</strain>
        <strain evidence="3">cv. Bd21</strain>
    </source>
</reference>
<feature type="region of interest" description="Disordered" evidence="1">
    <location>
        <begin position="1"/>
        <end position="53"/>
    </location>
</feature>
<dbReference type="ExpressionAtlas" id="I1HMB4">
    <property type="expression patterns" value="baseline and differential"/>
</dbReference>
<feature type="region of interest" description="Disordered" evidence="1">
    <location>
        <begin position="124"/>
        <end position="218"/>
    </location>
</feature>
<sequence>MDGRPCGLGRVPAVASEGTSSVDNTSITNIRPEKQQPTLLDGASPQSDNADGSLQAGMCVDFSNSVGSGVNKGLQKCATFPSSTVETGQEDPCCDADDTLKGAHTYQRSVSLPPTAKLISAMKGSRRKNGMSTPTENRHIKWAPDVYDPPVTSVSHSVNNSYQRRSKPRKKDKSKQKQKQKGRSKKKTQSVIQNPAVLQTHGLEDVGPSTGGKAPVDLGKHETEMLDYGIGSQEANCGSSFLRETVAKMHFSTAEAS</sequence>